<evidence type="ECO:0000256" key="2">
    <source>
        <dbReference type="SAM" id="MobiDB-lite"/>
    </source>
</evidence>
<feature type="region of interest" description="Disordered" evidence="2">
    <location>
        <begin position="275"/>
        <end position="294"/>
    </location>
</feature>
<comment type="caution">
    <text evidence="3">The sequence shown here is derived from an EMBL/GenBank/DDBJ whole genome shotgun (WGS) entry which is preliminary data.</text>
</comment>
<name>A0A8K1C744_PYTOL</name>
<keyword evidence="1" id="KW-0175">Coiled coil</keyword>
<feature type="region of interest" description="Disordered" evidence="2">
    <location>
        <begin position="1"/>
        <end position="72"/>
    </location>
</feature>
<dbReference type="OrthoDB" id="74987at2759"/>
<gene>
    <name evidence="3" type="ORF">Poli38472_003177</name>
</gene>
<keyword evidence="4" id="KW-1185">Reference proteome</keyword>
<accession>A0A8K1C744</accession>
<proteinExistence type="predicted"/>
<feature type="region of interest" description="Disordered" evidence="2">
    <location>
        <begin position="1563"/>
        <end position="1616"/>
    </location>
</feature>
<reference evidence="3" key="1">
    <citation type="submission" date="2019-03" db="EMBL/GenBank/DDBJ databases">
        <title>Long read genome sequence of the mycoparasitic Pythium oligandrum ATCC 38472 isolated from sugarbeet rhizosphere.</title>
        <authorList>
            <person name="Gaulin E."/>
        </authorList>
    </citation>
    <scope>NUCLEOTIDE SEQUENCE</scope>
    <source>
        <strain evidence="3">ATCC 38472_TT</strain>
    </source>
</reference>
<feature type="region of interest" description="Disordered" evidence="2">
    <location>
        <begin position="568"/>
        <end position="599"/>
    </location>
</feature>
<feature type="coiled-coil region" evidence="1">
    <location>
        <begin position="1152"/>
        <end position="1179"/>
    </location>
</feature>
<sequence length="1616" mass="187563">MEADASDGAVMMAASSGPPRRLQGVTQRPTELLTIPRRHLGANVSSSSSSSSESGDDENQKPKRNPVHNSLKKAAEKKFRKRYLLLQQAYEHRLQALASQVRHVVAELQIDSTIPCLQEDPLTTEYAHARIAEIIQESFFGEREKYIKIVTDQFAWQTNDLRDAEQQLRTVQRKEKAVQQKYKQTQMELQEARRQLDLHTEEAKAQYACVLQQREKIEQLTTEREQCRLQVERMQHTTESLHLLRLEYDAFKVRAQNESEQNRSIQEDLKHQLQQLREARDKADSDRKSAEQHSAHLEHLLALAEKKNDELSRSILQVHAEEFPTKLLKLEHTLEEQRRVNTTLEKENEHLKKRYEEFGEQVETYMEEQAQTRAALVKKADEQTQELRAEIGAVRQQGIDAVKAKHNELLRIADQVKFRQDALTKAEQKNAALEERVNALETMGADEKLRQAKAVSDMEKEISQLRLRLEKEQEKIKEQEARMVEVKQGYEHKIAAMQEAHDQQQHQSLKERELEARTRWQNDFVAKQEARIESLKNKYDAALEAQQNELLRARQIAIDAAKSATEKVEEVKAQHQNQREDAEEARRLREEARDAERQRAEIEKARETEHRKQLRELDEREKRLIEREQLLLKKERDRERRKAAEEAVATAAGNKKSEVTPSVVVLNMNASEDQEHEEKIAGGAIAIVNKRNAPRPLPRASENNQETDIHEDCVPRAQHKAELQAHEAQIALEAEKRVQKQMQEFQERKEREMRNAMVNVRKGIQKLEASLENEKAERKRFEEELFSERQEFVTVKSNLEEAKEAKRTMAQRLEEANNNIGRLRDLVKDALHKQMAAEERMRAAQDATARTTQDKEELQNHLDQVKKELKSCVSELKVLRAEVQTSRNASDGFAQQVEILRKQLEQQAKHFEEELAQANEDKVAEMGKLSSELWMQIRALEVQLEERSGQSEELEARSSGAQRSIEELRSYKEQLERKLEETRADQVKQRERFNDLARMYKSSSESMKAKLQEEQQKQEHLERALDDALQQRDRVKNNKRKALEACHLRVQRLEKECQELRERVASEMQAALSRFLETTRLAGAEANVFLKQALQAQNAEAHQHMEKVVNEWRVRVEEKEKELLTVLAHQKVDDQTKFDQLMTQLEHKSLLLQQADDEKAALAKRASEFEQIVKKLEHENELRALEQFHLADRLSSSQSVTEREAEEKQQLRESMARVSNTSKVLLTFVLRLMKDQRIDKTSVEAVQKRVGTGPESWDAEALQRDLSKLRQQVNDKVQTQSTQATEAEIKSLQVELDAAKAAFKSLVKAEWSASDGFSEHLPWYVAAVRAVKMEMARLAQEIEHERAAVVSREMETKGVSTSAEKLQQTIAALEFEKETLKHELNLHLQTLQKKRDQDLQDQREDYERRLEQLQRRHGKEQMKVKEEHQLTIEQLTDSLETERKKHAKLKQDTMTARVDLERLQGELEERPKKLEKEISELRDELVKWKRKAKLATKSMASLTPGTPGRHMSMLFASSFHGTDDGSSDASHHSLLPTTPRRPSTAMSDLSNLMEQSLQDLRKDNEEAQQHTPRYKLHLPKTPRSSHPSPLPIPLRIPIHPSPMRRRSSLSPRTPTR</sequence>
<dbReference type="Proteomes" id="UP000794436">
    <property type="component" value="Unassembled WGS sequence"/>
</dbReference>
<protein>
    <submittedName>
        <fullName evidence="3">Uncharacterized protein</fullName>
    </submittedName>
</protein>
<evidence type="ECO:0000313" key="4">
    <source>
        <dbReference type="Proteomes" id="UP000794436"/>
    </source>
</evidence>
<feature type="coiled-coil region" evidence="1">
    <location>
        <begin position="1259"/>
        <end position="1498"/>
    </location>
</feature>
<dbReference type="EMBL" id="SPLM01000144">
    <property type="protein sequence ID" value="TMW57252.1"/>
    <property type="molecule type" value="Genomic_DNA"/>
</dbReference>
<evidence type="ECO:0000313" key="3">
    <source>
        <dbReference type="EMBL" id="TMW57252.1"/>
    </source>
</evidence>
<organism evidence="3 4">
    <name type="scientific">Pythium oligandrum</name>
    <name type="common">Mycoparasitic fungus</name>
    <dbReference type="NCBI Taxonomy" id="41045"/>
    <lineage>
        <taxon>Eukaryota</taxon>
        <taxon>Sar</taxon>
        <taxon>Stramenopiles</taxon>
        <taxon>Oomycota</taxon>
        <taxon>Peronosporomycetes</taxon>
        <taxon>Pythiales</taxon>
        <taxon>Pythiaceae</taxon>
        <taxon>Pythium</taxon>
    </lineage>
</organism>
<feature type="coiled-coil region" evidence="1">
    <location>
        <begin position="716"/>
        <end position="1122"/>
    </location>
</feature>
<evidence type="ECO:0000256" key="1">
    <source>
        <dbReference type="SAM" id="Coils"/>
    </source>
</evidence>
<feature type="region of interest" description="Disordered" evidence="2">
    <location>
        <begin position="1517"/>
        <end position="1546"/>
    </location>
</feature>